<gene>
    <name evidence="1" type="ORF">SPARVUS_LOCUS15840044</name>
</gene>
<comment type="caution">
    <text evidence="1">The sequence shown here is derived from an EMBL/GenBank/DDBJ whole genome shotgun (WGS) entry which is preliminary data.</text>
</comment>
<protein>
    <submittedName>
        <fullName evidence="1">Uncharacterized protein</fullName>
    </submittedName>
</protein>
<name>A0ABN9HDI4_9NEOB</name>
<keyword evidence="2" id="KW-1185">Reference proteome</keyword>
<dbReference type="Proteomes" id="UP001162483">
    <property type="component" value="Unassembled WGS sequence"/>
</dbReference>
<accession>A0ABN9HDI4</accession>
<dbReference type="EMBL" id="CATNWA010020685">
    <property type="protein sequence ID" value="CAI9619434.1"/>
    <property type="molecule type" value="Genomic_DNA"/>
</dbReference>
<evidence type="ECO:0000313" key="1">
    <source>
        <dbReference type="EMBL" id="CAI9619434.1"/>
    </source>
</evidence>
<sequence>MHWNGVCRQVVSMRGMQAFRVPEVHRVVGSKPRSDARSTLEQT</sequence>
<organism evidence="1 2">
    <name type="scientific">Staurois parvus</name>
    <dbReference type="NCBI Taxonomy" id="386267"/>
    <lineage>
        <taxon>Eukaryota</taxon>
        <taxon>Metazoa</taxon>
        <taxon>Chordata</taxon>
        <taxon>Craniata</taxon>
        <taxon>Vertebrata</taxon>
        <taxon>Euteleostomi</taxon>
        <taxon>Amphibia</taxon>
        <taxon>Batrachia</taxon>
        <taxon>Anura</taxon>
        <taxon>Neobatrachia</taxon>
        <taxon>Ranoidea</taxon>
        <taxon>Ranidae</taxon>
        <taxon>Staurois</taxon>
    </lineage>
</organism>
<evidence type="ECO:0000313" key="2">
    <source>
        <dbReference type="Proteomes" id="UP001162483"/>
    </source>
</evidence>
<reference evidence="1" key="1">
    <citation type="submission" date="2023-05" db="EMBL/GenBank/DDBJ databases">
        <authorList>
            <person name="Stuckert A."/>
        </authorList>
    </citation>
    <scope>NUCLEOTIDE SEQUENCE</scope>
</reference>
<proteinExistence type="predicted"/>